<evidence type="ECO:0000256" key="2">
    <source>
        <dbReference type="SAM" id="MobiDB-lite"/>
    </source>
</evidence>
<feature type="region of interest" description="Disordered" evidence="2">
    <location>
        <begin position="350"/>
        <end position="372"/>
    </location>
</feature>
<dbReference type="PANTHER" id="PTHR23242:SF9">
    <property type="entry name" value="TRANSCRIPTION FACTOR HOXA13"/>
    <property type="match status" value="1"/>
</dbReference>
<dbReference type="Proteomes" id="UP000799538">
    <property type="component" value="Unassembled WGS sequence"/>
</dbReference>
<reference evidence="4" key="1">
    <citation type="journal article" date="2020" name="Stud. Mycol.">
        <title>101 Dothideomycetes genomes: A test case for predicting lifestyles and emergence of pathogens.</title>
        <authorList>
            <person name="Haridas S."/>
            <person name="Albert R."/>
            <person name="Binder M."/>
            <person name="Bloem J."/>
            <person name="LaButti K."/>
            <person name="Salamov A."/>
            <person name="Andreopoulos B."/>
            <person name="Baker S."/>
            <person name="Barry K."/>
            <person name="Bills G."/>
            <person name="Bluhm B."/>
            <person name="Cannon C."/>
            <person name="Castanera R."/>
            <person name="Culley D."/>
            <person name="Daum C."/>
            <person name="Ezra D."/>
            <person name="Gonzalez J."/>
            <person name="Henrissat B."/>
            <person name="Kuo A."/>
            <person name="Liang C."/>
            <person name="Lipzen A."/>
            <person name="Lutzoni F."/>
            <person name="Magnuson J."/>
            <person name="Mondo S."/>
            <person name="Nolan M."/>
            <person name="Ohm R."/>
            <person name="Pangilinan J."/>
            <person name="Park H.-J."/>
            <person name="Ramirez L."/>
            <person name="Alfaro M."/>
            <person name="Sun H."/>
            <person name="Tritt A."/>
            <person name="Yoshinaga Y."/>
            <person name="Zwiers L.-H."/>
            <person name="Turgeon B."/>
            <person name="Goodwin S."/>
            <person name="Spatafora J."/>
            <person name="Crous P."/>
            <person name="Grigoriev I."/>
        </authorList>
    </citation>
    <scope>NUCLEOTIDE SEQUENCE [LARGE SCALE GENOMIC DNA]</scope>
    <source>
        <strain evidence="4">CECT 20119</strain>
    </source>
</reference>
<keyword evidence="4" id="KW-1185">Reference proteome</keyword>
<evidence type="ECO:0000256" key="1">
    <source>
        <dbReference type="SAM" id="Coils"/>
    </source>
</evidence>
<keyword evidence="1" id="KW-0175">Coiled coil</keyword>
<name>A0A6A6GF72_9PEZI</name>
<dbReference type="OrthoDB" id="3260408at2759"/>
<dbReference type="EMBL" id="ML992505">
    <property type="protein sequence ID" value="KAF2224356.1"/>
    <property type="molecule type" value="Genomic_DNA"/>
</dbReference>
<accession>A0A6A6GF72</accession>
<organism evidence="3 4">
    <name type="scientific">Elsinoe ampelina</name>
    <dbReference type="NCBI Taxonomy" id="302913"/>
    <lineage>
        <taxon>Eukaryota</taxon>
        <taxon>Fungi</taxon>
        <taxon>Dikarya</taxon>
        <taxon>Ascomycota</taxon>
        <taxon>Pezizomycotina</taxon>
        <taxon>Dothideomycetes</taxon>
        <taxon>Dothideomycetidae</taxon>
        <taxon>Myriangiales</taxon>
        <taxon>Elsinoaceae</taxon>
        <taxon>Elsinoe</taxon>
    </lineage>
</organism>
<feature type="compositionally biased region" description="Low complexity" evidence="2">
    <location>
        <begin position="350"/>
        <end position="366"/>
    </location>
</feature>
<dbReference type="PANTHER" id="PTHR23242">
    <property type="entry name" value="TRANSCRIPTION FACTOR HOXA13"/>
    <property type="match status" value="1"/>
</dbReference>
<feature type="coiled-coil region" evidence="1">
    <location>
        <begin position="1578"/>
        <end position="1605"/>
    </location>
</feature>
<evidence type="ECO:0000313" key="4">
    <source>
        <dbReference type="Proteomes" id="UP000799538"/>
    </source>
</evidence>
<feature type="region of interest" description="Disordered" evidence="2">
    <location>
        <begin position="37"/>
        <end position="68"/>
    </location>
</feature>
<protein>
    <recommendedName>
        <fullName evidence="5">Transcription factor hoxa13</fullName>
    </recommendedName>
</protein>
<sequence>MSFSQFRPDASIPRDPRAIRLGPGKVMAAGMNDYALRRSPGQTNGQIKSPGRTNGHIKTEPGTQVYRPSPAAKRQGFFGWVLSQVLRISVWYTIATIILRCPKESSQLTDKSPKLCKPYLQVHDFATPYVQPYYQTHVEPHLQKVQPYIDQAQSKFIQPASTFAQANYVKYGAPRVESAQKFGQKQWDNNVLPQLSNAQQQALKQYDATLGPYVKKAEKAVRPYYTSVTTSASDLWEWEIQPAYKFASPYVQSGYRKGEKFFLNVALPYTQWANGVVWTALNRHVLPTFKVLYGENVEPQIMRIKQRLGRYRDEKKVEAVISSAASSASESSSSSSKSIKTSSSVASTTPVSSSVVAPSSTPSASPEPEKNAGEQFAADLDLWEEQVSRAVSEGAEHLKDRVAEITKERNNAQVKNVGESLVIQLEEVQASGAKSIQKAIKSAAAGLPEDYSEEDVQLASKDIESQIRSSGKQVREKAQQIREWRKKFDTETTNLIEAAANSTLETIDNIRELRLQEIGRRWASHSAITHRDWARYNQLKRTSGKWRGSIAEIVTKHDGLSTTRAAAADIEERAMAVAEDAAKELGRLKSVALWKLRAKDESDDFTSKVVPPIVAKVKDQVVDAASAASEAVLGTSQGTIESVTSAAASKASAAVDAASEAVIGSSNSVFASASSISNSIMDSSIRSAASSASSLSEQYFDGRSSGAEGLASEASKSVVSASSKVFSGDGSVIKETASSLSAAASDMLARASKELNEMPSEASKTAKSQASAASEAIVAAAGGSTSKSPLSKASKSASSFSSSVANASPLSAVSEAASDLSSSASSAASGVSSAISDSVPKVDDIKGTASKATRSVFAGAMAQAVPSQQPIFDTPLDDDESTLDTIYDKLDSASKQADRITKAASEAIYGKTESNVAGTATSVASELWESAYKAASSALYGPAPTDGGIGEYLSAKYDDAVKAASRVAASFTPTPTPTGFELAAKVQSQIDAFTDSAYDKWQDNIAQVQAVSAAAASRISEQISGTPKPIHEQMLQSVHDSYWDALHGAKSKYDALMSQTKKFQQSTQAPYESISSVASENLAKALKQVSAKYSEATSAAGYEPTPGYQSAVNEAQRQYYEGLGFAHDQYSSYLRYATRALQSAGLPFVTPAPTPYYEQFLSTAKVKYNEASSSAASVLSDALASASSVAGATSTSPAQSVLDAASSQYDSALSAASKLLYARQTPAYINYMQKAQSRHSDIQASASEMFQSAYSSALSAAGYSTTSNPAFASATDAAWASYDAVIQGADDAVQRISNYARTAIYGTQTGEIASASSRFSEMIYGTEKGWSDSVQTQAVENWEAIVSRASEQVYGKPSPVYASVTAQITSAAAQATSAVADQYSAVSALFASLVSGQEPDYTDKIFAQLSSAYYTGAANVASSVSSLADQATSAVASVFTTPPAIEEYLSDVQRSIDAAVSAASVSLYGTPTGTVESATSAASSAVSSAAAQVSETISDAFVIGLDAAKQAQVSFIAHAEEANNKIYTALFGEPTPVPFTDSVASQASNVASQVSFAAAQASEALFGKEKEDVRTSAAKRLEAMIETARRQVEEYAEQASKTAAQGTEAVKETVQSVVDRVKDEL</sequence>
<gene>
    <name evidence="3" type="ORF">BDZ85DRAFT_260826</name>
</gene>
<evidence type="ECO:0008006" key="5">
    <source>
        <dbReference type="Google" id="ProtNLM"/>
    </source>
</evidence>
<evidence type="ECO:0000313" key="3">
    <source>
        <dbReference type="EMBL" id="KAF2224356.1"/>
    </source>
</evidence>
<proteinExistence type="predicted"/>